<protein>
    <submittedName>
        <fullName evidence="3">Uncharacterized protein</fullName>
    </submittedName>
</protein>
<evidence type="ECO:0000256" key="2">
    <source>
        <dbReference type="SAM" id="SignalP"/>
    </source>
</evidence>
<evidence type="ECO:0000313" key="4">
    <source>
        <dbReference type="Proteomes" id="UP000249789"/>
    </source>
</evidence>
<keyword evidence="4" id="KW-1185">Reference proteome</keyword>
<dbReference type="OrthoDB" id="4510620at2759"/>
<keyword evidence="1" id="KW-1133">Transmembrane helix</keyword>
<dbReference type="GeneID" id="63856467"/>
<dbReference type="RefSeq" id="XP_040800453.1">
    <property type="nucleotide sequence ID" value="XM_040939134.1"/>
</dbReference>
<accession>A0A8G1VYH7</accession>
<gene>
    <name evidence="3" type="ORF">BO72DRAFT_135652</name>
</gene>
<dbReference type="AlphaFoldDB" id="A0A8G1VYH7"/>
<keyword evidence="1" id="KW-0472">Membrane</keyword>
<dbReference type="Proteomes" id="UP000249789">
    <property type="component" value="Unassembled WGS sequence"/>
</dbReference>
<feature type="transmembrane region" description="Helical" evidence="1">
    <location>
        <begin position="68"/>
        <end position="90"/>
    </location>
</feature>
<keyword evidence="1" id="KW-0812">Transmembrane</keyword>
<reference evidence="3 4" key="1">
    <citation type="submission" date="2018-02" db="EMBL/GenBank/DDBJ databases">
        <title>The genomes of Aspergillus section Nigri reveals drivers in fungal speciation.</title>
        <authorList>
            <consortium name="DOE Joint Genome Institute"/>
            <person name="Vesth T.C."/>
            <person name="Nybo J."/>
            <person name="Theobald S."/>
            <person name="Brandl J."/>
            <person name="Frisvad J.C."/>
            <person name="Nielsen K.F."/>
            <person name="Lyhne E.K."/>
            <person name="Kogle M.E."/>
            <person name="Kuo A."/>
            <person name="Riley R."/>
            <person name="Clum A."/>
            <person name="Nolan M."/>
            <person name="Lipzen A."/>
            <person name="Salamov A."/>
            <person name="Henrissat B."/>
            <person name="Wiebenga A."/>
            <person name="De vries R.P."/>
            <person name="Grigoriev I.V."/>
            <person name="Mortensen U.H."/>
            <person name="Andersen M.R."/>
            <person name="Baker S.E."/>
        </authorList>
    </citation>
    <scope>NUCLEOTIDE SEQUENCE [LARGE SCALE GENOMIC DNA]</scope>
    <source>
        <strain evidence="3 4">CBS 313.89</strain>
    </source>
</reference>
<name>A0A8G1VYH7_9EURO</name>
<feature type="chain" id="PRO_5034720306" evidence="2">
    <location>
        <begin position="21"/>
        <end position="139"/>
    </location>
</feature>
<organism evidence="3 4">
    <name type="scientific">Aspergillus fijiensis CBS 313.89</name>
    <dbReference type="NCBI Taxonomy" id="1448319"/>
    <lineage>
        <taxon>Eukaryota</taxon>
        <taxon>Fungi</taxon>
        <taxon>Dikarya</taxon>
        <taxon>Ascomycota</taxon>
        <taxon>Pezizomycotina</taxon>
        <taxon>Eurotiomycetes</taxon>
        <taxon>Eurotiomycetidae</taxon>
        <taxon>Eurotiales</taxon>
        <taxon>Aspergillaceae</taxon>
        <taxon>Aspergillus</taxon>
    </lineage>
</organism>
<evidence type="ECO:0000256" key="1">
    <source>
        <dbReference type="SAM" id="Phobius"/>
    </source>
</evidence>
<sequence>MRFQIASSLALLASVTAVVADDIINVYLPDTDDVGLAGKVIGTVCHEIPSDAFAVPRLPRTYLTVDRLVVVSLLLFWAVLLRLPLLALLLPPPMMSTTVAATLRTTPTPSRWAAPPTAWACLTAELPTPKAVLALVPPT</sequence>
<feature type="signal peptide" evidence="2">
    <location>
        <begin position="1"/>
        <end position="20"/>
    </location>
</feature>
<keyword evidence="2" id="KW-0732">Signal</keyword>
<proteinExistence type="predicted"/>
<evidence type="ECO:0000313" key="3">
    <source>
        <dbReference type="EMBL" id="RAK76443.1"/>
    </source>
</evidence>
<dbReference type="VEuPathDB" id="FungiDB:BO72DRAFT_135652"/>
<dbReference type="EMBL" id="KZ824649">
    <property type="protein sequence ID" value="RAK76443.1"/>
    <property type="molecule type" value="Genomic_DNA"/>
</dbReference>